<keyword evidence="5" id="KW-0611">Plant defense</keyword>
<keyword evidence="3" id="KW-0677">Repeat</keyword>
<dbReference type="SUPFAM" id="SSF52058">
    <property type="entry name" value="L domain-like"/>
    <property type="match status" value="1"/>
</dbReference>
<dbReference type="AlphaFoldDB" id="A0ABC9BGD7"/>
<dbReference type="PANTHER" id="PTHR36766:SF64">
    <property type="entry name" value="OS12G0206100 PROTEIN"/>
    <property type="match status" value="1"/>
</dbReference>
<organism evidence="11 12">
    <name type="scientific">Urochloa decumbens</name>
    <dbReference type="NCBI Taxonomy" id="240449"/>
    <lineage>
        <taxon>Eukaryota</taxon>
        <taxon>Viridiplantae</taxon>
        <taxon>Streptophyta</taxon>
        <taxon>Embryophyta</taxon>
        <taxon>Tracheophyta</taxon>
        <taxon>Spermatophyta</taxon>
        <taxon>Magnoliopsida</taxon>
        <taxon>Liliopsida</taxon>
        <taxon>Poales</taxon>
        <taxon>Poaceae</taxon>
        <taxon>PACMAD clade</taxon>
        <taxon>Panicoideae</taxon>
        <taxon>Panicodae</taxon>
        <taxon>Paniceae</taxon>
        <taxon>Melinidinae</taxon>
        <taxon>Urochloa</taxon>
    </lineage>
</organism>
<evidence type="ECO:0008006" key="13">
    <source>
        <dbReference type="Google" id="ProtNLM"/>
    </source>
</evidence>
<evidence type="ECO:0000256" key="2">
    <source>
        <dbReference type="ARBA" id="ARBA00022614"/>
    </source>
</evidence>
<dbReference type="GO" id="GO:0051707">
    <property type="term" value="P:response to other organism"/>
    <property type="evidence" value="ECO:0007669"/>
    <property type="project" value="UniProtKB-ARBA"/>
</dbReference>
<reference evidence="11" key="1">
    <citation type="submission" date="2024-10" db="EMBL/GenBank/DDBJ databases">
        <authorList>
            <person name="Ryan C."/>
        </authorList>
    </citation>
    <scope>NUCLEOTIDE SEQUENCE [LARGE SCALE GENOMIC DNA]</scope>
</reference>
<evidence type="ECO:0000259" key="8">
    <source>
        <dbReference type="Pfam" id="PF18052"/>
    </source>
</evidence>
<dbReference type="SUPFAM" id="SSF52540">
    <property type="entry name" value="P-loop containing nucleoside triphosphate hydrolases"/>
    <property type="match status" value="1"/>
</dbReference>
<feature type="domain" description="R13L1/DRL21-like LRR repeat region" evidence="10">
    <location>
        <begin position="503"/>
        <end position="634"/>
    </location>
</feature>
<keyword evidence="6" id="KW-0067">ATP-binding</keyword>
<evidence type="ECO:0000256" key="3">
    <source>
        <dbReference type="ARBA" id="ARBA00022737"/>
    </source>
</evidence>
<proteinExistence type="inferred from homology"/>
<protein>
    <recommendedName>
        <fullName evidence="13">Disease resistance protein RGA3</fullName>
    </recommendedName>
</protein>
<dbReference type="InterPro" id="IPR056789">
    <property type="entry name" value="LRR_R13L1-DRL21"/>
</dbReference>
<dbReference type="InterPro" id="IPR041118">
    <property type="entry name" value="Rx_N"/>
</dbReference>
<comment type="similarity">
    <text evidence="1">Belongs to the disease resistance NB-LRR family.</text>
</comment>
<name>A0ABC9BGD7_9POAL</name>
<feature type="domain" description="NB-ARC" evidence="7">
    <location>
        <begin position="170"/>
        <end position="232"/>
    </location>
</feature>
<dbReference type="PRINTS" id="PR00364">
    <property type="entry name" value="DISEASERSIST"/>
</dbReference>
<dbReference type="InterPro" id="IPR027417">
    <property type="entry name" value="P-loop_NTPase"/>
</dbReference>
<dbReference type="InterPro" id="IPR042197">
    <property type="entry name" value="Apaf_helical"/>
</dbReference>
<evidence type="ECO:0000313" key="11">
    <source>
        <dbReference type="EMBL" id="CAL5000085.1"/>
    </source>
</evidence>
<dbReference type="SUPFAM" id="SSF52047">
    <property type="entry name" value="RNI-like"/>
    <property type="match status" value="1"/>
</dbReference>
<evidence type="ECO:0000256" key="4">
    <source>
        <dbReference type="ARBA" id="ARBA00022741"/>
    </source>
</evidence>
<evidence type="ECO:0000313" key="12">
    <source>
        <dbReference type="Proteomes" id="UP001497457"/>
    </source>
</evidence>
<keyword evidence="2" id="KW-0433">Leucine-rich repeat</keyword>
<evidence type="ECO:0000256" key="1">
    <source>
        <dbReference type="ARBA" id="ARBA00008894"/>
    </source>
</evidence>
<feature type="domain" description="Disease resistance N-terminal" evidence="8">
    <location>
        <begin position="9"/>
        <end position="100"/>
    </location>
</feature>
<gene>
    <name evidence="11" type="ORF">URODEC1_LOCUS64669</name>
</gene>
<evidence type="ECO:0000256" key="6">
    <source>
        <dbReference type="ARBA" id="ARBA00022840"/>
    </source>
</evidence>
<dbReference type="Gene3D" id="1.10.8.430">
    <property type="entry name" value="Helical domain of apoptotic protease-activating factors"/>
    <property type="match status" value="1"/>
</dbReference>
<dbReference type="EMBL" id="OZ075135">
    <property type="protein sequence ID" value="CAL5000085.1"/>
    <property type="molecule type" value="Genomic_DNA"/>
</dbReference>
<dbReference type="GO" id="GO:0005524">
    <property type="term" value="F:ATP binding"/>
    <property type="evidence" value="ECO:0007669"/>
    <property type="project" value="UniProtKB-KW"/>
</dbReference>
<accession>A0ABC9BGD7</accession>
<evidence type="ECO:0000259" key="10">
    <source>
        <dbReference type="Pfam" id="PF25019"/>
    </source>
</evidence>
<dbReference type="Proteomes" id="UP001497457">
    <property type="component" value="Chromosome 25rd"/>
</dbReference>
<dbReference type="InterPro" id="IPR002182">
    <property type="entry name" value="NB-ARC"/>
</dbReference>
<dbReference type="Gene3D" id="1.20.5.4130">
    <property type="match status" value="1"/>
</dbReference>
<sequence length="968" mass="109541">MAESLLLPVVRGVVSKAADALVQSVTRMWGVDDDRSKLERHLVYVQSLLADAELKSDTDHAVRAWMKALKAVAYQADDILDNFQYEALRHKALSGQSLASKVLSNFTSKNRLIFRHKASRELKKVLEKIDVLVSEMKKFDLVVRAEALTQGLPRQTHSALDDSMEIFGRDDDKEVVVKLLLEKQDERGVQVLPIIGMGGVGKTTLAKMVYNNHRIQKHFELKMWHCVSENFEAIPLEAVGRKRFLLILDDVWNEDQHKWEDDLKPLLCSSIGGSGSMIVVTSRSRHVASIMGTLPSHELVCLSEDDSWKLFSKKAFSKGNQEQAELVRIGRRICNKCKGLPLALKTMGGLMSSKQQIQQWEAIADCNISDTNRGKDEVLPILKLSYKHLSPEMKQCFALCAVFPKDYEMEKDMLIQLWMANGYIHEEGTMDLAQKGEFVYKELVWRSFLQDVILLSTTHYFIYDEVSKHEQNCLKRMPPKLSLLHNLRTLTTFVVGTEDGCGIEELEGLQQLGNRLELYNLKKVKSGSKANLHQKQNLKELLLFWGRTYGEPKEKATIDEANNQEQVLESLVPHGELKILEVHGYGGLTISQWMRNPRMFQCLRELIMIHCPRCKDLPIVCLSSSLEHLSLCHMESLTTLCNNIDMEAEACSTSQQIFPMLKRMELVDLPELEIDSSVIFPQLEKLLIRNCDKLRNLPEIPVLTDLELSCFNTNDSLSMCMPLGCLSSLVRLQIQGMLVDVVMPSDGQQSQSQGPLDTLRYLWLEDDDSFISIFNRSTWELGLLDCLVLVEELVITACSNIIRWPVEELRCFPRLRTLRIVSCYKLEGNGSSSEEEEILPLPQLERLDIYNCGRLLQIPKLPASLVEIGILSNRSLVALPSNLGDLDKLRSLSVGTCDALKALPDGMDGLTSLEQLRIMECPGIEKFPQGLLQQLPALKRLCIKGCPDLQSRCREGGEYFDLVASIPE</sequence>
<evidence type="ECO:0000259" key="9">
    <source>
        <dbReference type="Pfam" id="PF23559"/>
    </source>
</evidence>
<feature type="domain" description="Disease resistance protein winged helix" evidence="9">
    <location>
        <begin position="402"/>
        <end position="451"/>
    </location>
</feature>
<keyword evidence="12" id="KW-1185">Reference proteome</keyword>
<dbReference type="InterPro" id="IPR036388">
    <property type="entry name" value="WH-like_DNA-bd_sf"/>
</dbReference>
<evidence type="ECO:0000256" key="5">
    <source>
        <dbReference type="ARBA" id="ARBA00022821"/>
    </source>
</evidence>
<dbReference type="PANTHER" id="PTHR36766">
    <property type="entry name" value="PLANT BROAD-SPECTRUM MILDEW RESISTANCE PROTEIN RPW8"/>
    <property type="match status" value="1"/>
</dbReference>
<dbReference type="Pfam" id="PF25019">
    <property type="entry name" value="LRR_R13L1-DRL21"/>
    <property type="match status" value="1"/>
</dbReference>
<dbReference type="Pfam" id="PF23559">
    <property type="entry name" value="WHD_DRP"/>
    <property type="match status" value="1"/>
</dbReference>
<dbReference type="FunFam" id="1.10.8.430:FF:000003">
    <property type="entry name" value="Probable disease resistance protein At5g66910"/>
    <property type="match status" value="1"/>
</dbReference>
<feature type="domain" description="NB-ARC" evidence="7">
    <location>
        <begin position="239"/>
        <end position="318"/>
    </location>
</feature>
<dbReference type="Gene3D" id="3.40.50.300">
    <property type="entry name" value="P-loop containing nucleotide triphosphate hydrolases"/>
    <property type="match status" value="2"/>
</dbReference>
<dbReference type="GO" id="GO:0006952">
    <property type="term" value="P:defense response"/>
    <property type="evidence" value="ECO:0007669"/>
    <property type="project" value="UniProtKB-KW"/>
</dbReference>
<dbReference type="InterPro" id="IPR058922">
    <property type="entry name" value="WHD_DRP"/>
</dbReference>
<dbReference type="Gene3D" id="1.10.10.10">
    <property type="entry name" value="Winged helix-like DNA-binding domain superfamily/Winged helix DNA-binding domain"/>
    <property type="match status" value="1"/>
</dbReference>
<dbReference type="Gene3D" id="3.80.10.10">
    <property type="entry name" value="Ribonuclease Inhibitor"/>
    <property type="match status" value="3"/>
</dbReference>
<keyword evidence="4" id="KW-0547">Nucleotide-binding</keyword>
<dbReference type="Pfam" id="PF00931">
    <property type="entry name" value="NB-ARC"/>
    <property type="match status" value="2"/>
</dbReference>
<evidence type="ECO:0000259" key="7">
    <source>
        <dbReference type="Pfam" id="PF00931"/>
    </source>
</evidence>
<dbReference type="InterPro" id="IPR032675">
    <property type="entry name" value="LRR_dom_sf"/>
</dbReference>
<dbReference type="Pfam" id="PF18052">
    <property type="entry name" value="Rx_N"/>
    <property type="match status" value="1"/>
</dbReference>